<feature type="transmembrane region" description="Helical" evidence="2">
    <location>
        <begin position="537"/>
        <end position="560"/>
    </location>
</feature>
<proteinExistence type="predicted"/>
<feature type="transmembrane region" description="Helical" evidence="2">
    <location>
        <begin position="309"/>
        <end position="327"/>
    </location>
</feature>
<sequence>MDNGSQARETRLVELVVPGIGPVDRAEALEPPAVHRISGDEAAGWYGAVAEDDAEPPVERQVYDWNRLTIGGAGRAMWLLLLPFLLINLVTWMQPRLPRHSRVSGWLYDFGARLLGLSLTVMLVGVFGQAAMDQVVWQCGAPAHTACGAENPLVEAARDVGTGLGLMLAAVVPLLVGAVMAFSARDAKKEYRPVLKTVEGEEYRRLDREDKQQAREDGKVRRPLEVRGFWEYNWRAEGLTSQHRCAGLLTVAMLVIVPGLQYDLRRDGTVVGLVLFVLILVLAALMVADGPWFRSVAWARRWPPNHRRTTLGVCLGVTVSAMLYCALPERDWLAARGSSRMLPGMGEEANDVVIAQGVGVLLMVVACLVMCLRDRDRAERTSLYGLLGPVVAVVACFIGWLYTAAFSLWAQGWLTPDGDPYATELPRAVRVIAAAFPLVVVLGGLAAVANALWKLWRRRPAAPAHPAEEKEDRKHRSEINWARKLGEDGLNWYDQGLAALASLIVALVLTLYLANWVGDGSLTTSVRRTTSDTVKQLTTLGALALIALVAVAVLAVRAVALRPEMRRNTGIAWAFGVFWPRAAHPFAPAAWTVRTVPELVHRIEHLLDSDSRTRILLHAQSMGSVIAVAALWQIPPELRPRIGLLTTGSPIGAVFARHYPGYVTAESLDALVHNEDDNENNGEGGGTPDRTRLLRTWVSIHRETDLLAGPTGVGGVDQEWKDGVAPMDPDAERSHARTRAQPVFWPLERHNGYRRDPRIAAVRRAILDTLAEPAPPPSTPPATPAPRRPTPSPAPSPTP</sequence>
<name>A0ABZ1H9X2_STRPH</name>
<feature type="transmembrane region" description="Helical" evidence="2">
    <location>
        <begin position="384"/>
        <end position="409"/>
    </location>
</feature>
<feature type="transmembrane region" description="Helical" evidence="2">
    <location>
        <begin position="76"/>
        <end position="93"/>
    </location>
</feature>
<dbReference type="SUPFAM" id="SSF103473">
    <property type="entry name" value="MFS general substrate transporter"/>
    <property type="match status" value="1"/>
</dbReference>
<dbReference type="EMBL" id="CP109135">
    <property type="protein sequence ID" value="WSD15345.1"/>
    <property type="molecule type" value="Genomic_DNA"/>
</dbReference>
<evidence type="ECO:0000313" key="4">
    <source>
        <dbReference type="Proteomes" id="UP001340816"/>
    </source>
</evidence>
<evidence type="ECO:0000313" key="3">
    <source>
        <dbReference type="EMBL" id="WSD15345.1"/>
    </source>
</evidence>
<accession>A0ABZ1H9X2</accession>
<organism evidence="3 4">
    <name type="scientific">Streptomyces phaeochromogenes</name>
    <dbReference type="NCBI Taxonomy" id="1923"/>
    <lineage>
        <taxon>Bacteria</taxon>
        <taxon>Bacillati</taxon>
        <taxon>Actinomycetota</taxon>
        <taxon>Actinomycetes</taxon>
        <taxon>Kitasatosporales</taxon>
        <taxon>Streptomycetaceae</taxon>
        <taxon>Streptomyces</taxon>
        <taxon>Streptomyces phaeochromogenes group</taxon>
    </lineage>
</organism>
<evidence type="ECO:0000256" key="1">
    <source>
        <dbReference type="SAM" id="MobiDB-lite"/>
    </source>
</evidence>
<feature type="compositionally biased region" description="Pro residues" evidence="1">
    <location>
        <begin position="773"/>
        <end position="799"/>
    </location>
</feature>
<gene>
    <name evidence="3" type="ORF">OHB35_19980</name>
</gene>
<feature type="region of interest" description="Disordered" evidence="1">
    <location>
        <begin position="767"/>
        <end position="799"/>
    </location>
</feature>
<feature type="transmembrane region" description="Helical" evidence="2">
    <location>
        <begin position="160"/>
        <end position="182"/>
    </location>
</feature>
<dbReference type="Proteomes" id="UP001340816">
    <property type="component" value="Chromosome"/>
</dbReference>
<feature type="transmembrane region" description="Helical" evidence="2">
    <location>
        <begin position="268"/>
        <end position="288"/>
    </location>
</feature>
<dbReference type="RefSeq" id="WP_326759537.1">
    <property type="nucleotide sequence ID" value="NZ_CP109135.1"/>
</dbReference>
<keyword evidence="2" id="KW-1133">Transmembrane helix</keyword>
<protein>
    <recommendedName>
        <fullName evidence="5">Integral membrane protein</fullName>
    </recommendedName>
</protein>
<evidence type="ECO:0000256" key="2">
    <source>
        <dbReference type="SAM" id="Phobius"/>
    </source>
</evidence>
<feature type="transmembrane region" description="Helical" evidence="2">
    <location>
        <begin position="245"/>
        <end position="262"/>
    </location>
</feature>
<reference evidence="3 4" key="1">
    <citation type="submission" date="2022-10" db="EMBL/GenBank/DDBJ databases">
        <title>The complete genomes of actinobacterial strains from the NBC collection.</title>
        <authorList>
            <person name="Joergensen T.S."/>
            <person name="Alvarez Arevalo M."/>
            <person name="Sterndorff E.B."/>
            <person name="Faurdal D."/>
            <person name="Vuksanovic O."/>
            <person name="Mourched A.-S."/>
            <person name="Charusanti P."/>
            <person name="Shaw S."/>
            <person name="Blin K."/>
            <person name="Weber T."/>
        </authorList>
    </citation>
    <scope>NUCLEOTIDE SEQUENCE [LARGE SCALE GENOMIC DNA]</scope>
    <source>
        <strain evidence="3 4">NBC 01752</strain>
    </source>
</reference>
<feature type="transmembrane region" description="Helical" evidence="2">
    <location>
        <begin position="114"/>
        <end position="132"/>
    </location>
</feature>
<feature type="transmembrane region" description="Helical" evidence="2">
    <location>
        <begin position="497"/>
        <end position="517"/>
    </location>
</feature>
<feature type="transmembrane region" description="Helical" evidence="2">
    <location>
        <begin position="352"/>
        <end position="372"/>
    </location>
</feature>
<keyword evidence="2" id="KW-0472">Membrane</keyword>
<dbReference type="InterPro" id="IPR029058">
    <property type="entry name" value="AB_hydrolase_fold"/>
</dbReference>
<keyword evidence="4" id="KW-1185">Reference proteome</keyword>
<evidence type="ECO:0008006" key="5">
    <source>
        <dbReference type="Google" id="ProtNLM"/>
    </source>
</evidence>
<dbReference type="InterPro" id="IPR036259">
    <property type="entry name" value="MFS_trans_sf"/>
</dbReference>
<dbReference type="SUPFAM" id="SSF53474">
    <property type="entry name" value="alpha/beta-Hydrolases"/>
    <property type="match status" value="1"/>
</dbReference>
<feature type="transmembrane region" description="Helical" evidence="2">
    <location>
        <begin position="429"/>
        <end position="453"/>
    </location>
</feature>
<keyword evidence="2" id="KW-0812">Transmembrane</keyword>